<evidence type="ECO:0000259" key="4">
    <source>
        <dbReference type="PROSITE" id="PS51677"/>
    </source>
</evidence>
<dbReference type="CDD" id="cd10917">
    <property type="entry name" value="CE4_NodB_like_6s_7s"/>
    <property type="match status" value="1"/>
</dbReference>
<keyword evidence="1" id="KW-0479">Metal-binding</keyword>
<feature type="domain" description="NodB homology" evidence="4">
    <location>
        <begin position="46"/>
        <end position="229"/>
    </location>
</feature>
<dbReference type="InterPro" id="IPR011330">
    <property type="entry name" value="Glyco_hydro/deAcase_b/a-brl"/>
</dbReference>
<dbReference type="GO" id="GO:0005975">
    <property type="term" value="P:carbohydrate metabolic process"/>
    <property type="evidence" value="ECO:0007669"/>
    <property type="project" value="InterPro"/>
</dbReference>
<name>A0A927CA25_9BACL</name>
<comment type="caution">
    <text evidence="5">The sequence shown here is derived from an EMBL/GenBank/DDBJ whole genome shotgun (WGS) entry which is preliminary data.</text>
</comment>
<dbReference type="EMBL" id="JACXJA010000024">
    <property type="protein sequence ID" value="MBD2863880.1"/>
    <property type="molecule type" value="Genomic_DNA"/>
</dbReference>
<dbReference type="PANTHER" id="PTHR10587:SF133">
    <property type="entry name" value="CHITIN DEACETYLASE 1-RELATED"/>
    <property type="match status" value="1"/>
</dbReference>
<dbReference type="Gene3D" id="3.20.20.370">
    <property type="entry name" value="Glycoside hydrolase/deacetylase"/>
    <property type="match status" value="1"/>
</dbReference>
<organism evidence="5 6">
    <name type="scientific">Paenibacillus oceani</name>
    <dbReference type="NCBI Taxonomy" id="2772510"/>
    <lineage>
        <taxon>Bacteria</taxon>
        <taxon>Bacillati</taxon>
        <taxon>Bacillota</taxon>
        <taxon>Bacilli</taxon>
        <taxon>Bacillales</taxon>
        <taxon>Paenibacillaceae</taxon>
        <taxon>Paenibacillus</taxon>
    </lineage>
</organism>
<evidence type="ECO:0000313" key="5">
    <source>
        <dbReference type="EMBL" id="MBD2863880.1"/>
    </source>
</evidence>
<dbReference type="Pfam" id="PF01522">
    <property type="entry name" value="Polysacc_deac_1"/>
    <property type="match status" value="1"/>
</dbReference>
<protein>
    <submittedName>
        <fullName evidence="5">Polysaccharide deacetylase family protein</fullName>
    </submittedName>
</protein>
<feature type="chain" id="PRO_5039454586" evidence="3">
    <location>
        <begin position="21"/>
        <end position="249"/>
    </location>
</feature>
<keyword evidence="2" id="KW-0378">Hydrolase</keyword>
<dbReference type="GO" id="GO:0046872">
    <property type="term" value="F:metal ion binding"/>
    <property type="evidence" value="ECO:0007669"/>
    <property type="project" value="UniProtKB-KW"/>
</dbReference>
<sequence>MRPVACAALFCCLIPAAGQAAGAKPKSREYYETRGDIVWEVPMEEKWIALTFDDGPDPVYTPQIAELLKQYEAKATFFVTGERTARFPDTARQLVADGHELGNHTMMHSYFRRGTSEKTIDTEIRKAKEAIRAAGLTDAPWFRPPGGHYSEAIVAAAKQHGYTVVLWSWHQDTEDWRAPGVAKITNKVLNNARNGDIVLFHDHGEGASQTVQALTKILPELKTRGFQFVTVTELLGERKRHGHPVDDAG</sequence>
<evidence type="ECO:0000256" key="1">
    <source>
        <dbReference type="ARBA" id="ARBA00022723"/>
    </source>
</evidence>
<dbReference type="PROSITE" id="PS51677">
    <property type="entry name" value="NODB"/>
    <property type="match status" value="1"/>
</dbReference>
<evidence type="ECO:0000313" key="6">
    <source>
        <dbReference type="Proteomes" id="UP000639396"/>
    </source>
</evidence>
<reference evidence="5" key="1">
    <citation type="submission" date="2020-09" db="EMBL/GenBank/DDBJ databases">
        <title>A novel bacterium of genus Paenibacillus, isolated from South China Sea.</title>
        <authorList>
            <person name="Huang H."/>
            <person name="Mo K."/>
            <person name="Hu Y."/>
        </authorList>
    </citation>
    <scope>NUCLEOTIDE SEQUENCE</scope>
    <source>
        <strain evidence="5">IB182363</strain>
    </source>
</reference>
<keyword evidence="3" id="KW-0732">Signal</keyword>
<proteinExistence type="predicted"/>
<evidence type="ECO:0000256" key="3">
    <source>
        <dbReference type="SAM" id="SignalP"/>
    </source>
</evidence>
<evidence type="ECO:0000256" key="2">
    <source>
        <dbReference type="ARBA" id="ARBA00022801"/>
    </source>
</evidence>
<feature type="signal peptide" evidence="3">
    <location>
        <begin position="1"/>
        <end position="20"/>
    </location>
</feature>
<dbReference type="InterPro" id="IPR050248">
    <property type="entry name" value="Polysacc_deacetylase_ArnD"/>
</dbReference>
<dbReference type="AlphaFoldDB" id="A0A927CA25"/>
<accession>A0A927CA25</accession>
<dbReference type="GO" id="GO:0016020">
    <property type="term" value="C:membrane"/>
    <property type="evidence" value="ECO:0007669"/>
    <property type="project" value="TreeGrafter"/>
</dbReference>
<dbReference type="Proteomes" id="UP000639396">
    <property type="component" value="Unassembled WGS sequence"/>
</dbReference>
<keyword evidence="6" id="KW-1185">Reference proteome</keyword>
<dbReference type="SUPFAM" id="SSF88713">
    <property type="entry name" value="Glycoside hydrolase/deacetylase"/>
    <property type="match status" value="1"/>
</dbReference>
<dbReference type="GO" id="GO:0016810">
    <property type="term" value="F:hydrolase activity, acting on carbon-nitrogen (but not peptide) bonds"/>
    <property type="evidence" value="ECO:0007669"/>
    <property type="project" value="InterPro"/>
</dbReference>
<dbReference type="InterPro" id="IPR002509">
    <property type="entry name" value="NODB_dom"/>
</dbReference>
<dbReference type="PANTHER" id="PTHR10587">
    <property type="entry name" value="GLYCOSYL TRANSFERASE-RELATED"/>
    <property type="match status" value="1"/>
</dbReference>
<gene>
    <name evidence="5" type="ORF">IDH45_17975</name>
</gene>